<comment type="caution">
    <text evidence="1">The sequence shown here is derived from an EMBL/GenBank/DDBJ whole genome shotgun (WGS) entry which is preliminary data.</text>
</comment>
<organism evidence="1 2">
    <name type="scientific">Opisthorchis felineus</name>
    <dbReference type="NCBI Taxonomy" id="147828"/>
    <lineage>
        <taxon>Eukaryota</taxon>
        <taxon>Metazoa</taxon>
        <taxon>Spiralia</taxon>
        <taxon>Lophotrochozoa</taxon>
        <taxon>Platyhelminthes</taxon>
        <taxon>Trematoda</taxon>
        <taxon>Digenea</taxon>
        <taxon>Opisthorchiida</taxon>
        <taxon>Opisthorchiata</taxon>
        <taxon>Opisthorchiidae</taxon>
        <taxon>Opisthorchis</taxon>
    </lineage>
</organism>
<protein>
    <submittedName>
        <fullName evidence="1">Uncharacterized protein</fullName>
    </submittedName>
</protein>
<gene>
    <name evidence="1" type="ORF">CRM22_007340</name>
</gene>
<name>A0A4S2LN85_OPIFE</name>
<dbReference type="AlphaFoldDB" id="A0A4S2LN85"/>
<feature type="non-terminal residue" evidence="1">
    <location>
        <position position="1"/>
    </location>
</feature>
<dbReference type="Proteomes" id="UP000308267">
    <property type="component" value="Unassembled WGS sequence"/>
</dbReference>
<keyword evidence="2" id="KW-1185">Reference proteome</keyword>
<evidence type="ECO:0000313" key="1">
    <source>
        <dbReference type="EMBL" id="TGZ62619.1"/>
    </source>
</evidence>
<reference evidence="1 2" key="1">
    <citation type="journal article" date="2019" name="BMC Genomics">
        <title>New insights from Opisthorchis felineus genome: update on genomics of the epidemiologically important liver flukes.</title>
        <authorList>
            <person name="Ershov N.I."/>
            <person name="Mordvinov V.A."/>
            <person name="Prokhortchouk E.B."/>
            <person name="Pakharukova M.Y."/>
            <person name="Gunbin K.V."/>
            <person name="Ustyantsev K."/>
            <person name="Genaev M.A."/>
            <person name="Blinov A.G."/>
            <person name="Mazur A."/>
            <person name="Boulygina E."/>
            <person name="Tsygankova S."/>
            <person name="Khrameeva E."/>
            <person name="Chekanov N."/>
            <person name="Fan G."/>
            <person name="Xiao A."/>
            <person name="Zhang H."/>
            <person name="Xu X."/>
            <person name="Yang H."/>
            <person name="Solovyev V."/>
            <person name="Lee S.M."/>
            <person name="Liu X."/>
            <person name="Afonnikov D.A."/>
            <person name="Skryabin K.G."/>
        </authorList>
    </citation>
    <scope>NUCLEOTIDE SEQUENCE [LARGE SCALE GENOMIC DNA]</scope>
    <source>
        <strain evidence="1">AK-0245</strain>
        <tissue evidence="1">Whole organism</tissue>
    </source>
</reference>
<evidence type="ECO:0000313" key="2">
    <source>
        <dbReference type="Proteomes" id="UP000308267"/>
    </source>
</evidence>
<proteinExistence type="predicted"/>
<accession>A0A4S2LN85</accession>
<dbReference type="EMBL" id="SJOL01007428">
    <property type="protein sequence ID" value="TGZ62619.1"/>
    <property type="molecule type" value="Genomic_DNA"/>
</dbReference>
<sequence length="91" mass="10305">SFFGKFAIYLVPQRLVDSVRPGWLPGHSGIPTSMKNHQLQWNFEHIKSSILFNDYTNSCKTGVAFVMQSSMPLGWMIAIPNRVKISPNNSH</sequence>